<dbReference type="Proteomes" id="UP000663829">
    <property type="component" value="Unassembled WGS sequence"/>
</dbReference>
<dbReference type="EMBL" id="CAJOBA010006129">
    <property type="protein sequence ID" value="CAF3764049.1"/>
    <property type="molecule type" value="Genomic_DNA"/>
</dbReference>
<dbReference type="SUPFAM" id="SSF56399">
    <property type="entry name" value="ADP-ribosylation"/>
    <property type="match status" value="1"/>
</dbReference>
<proteinExistence type="predicted"/>
<dbReference type="Gene3D" id="3.90.176.10">
    <property type="entry name" value="Toxin ADP-ribosyltransferase, Chain A, domain 1"/>
    <property type="match status" value="1"/>
</dbReference>
<protein>
    <submittedName>
        <fullName evidence="2">Uncharacterized protein</fullName>
    </submittedName>
</protein>
<gene>
    <name evidence="2" type="ORF">GPM918_LOCUS15594</name>
    <name evidence="1" type="ORF">OVA965_LOCUS14228</name>
    <name evidence="4" type="ORF">SRO942_LOCUS15594</name>
    <name evidence="3" type="ORF">TMI583_LOCUS14231</name>
</gene>
<dbReference type="EMBL" id="CAJNOQ010003944">
    <property type="protein sequence ID" value="CAF1037307.1"/>
    <property type="molecule type" value="Genomic_DNA"/>
</dbReference>
<organism evidence="2 5">
    <name type="scientific">Didymodactylos carnosus</name>
    <dbReference type="NCBI Taxonomy" id="1234261"/>
    <lineage>
        <taxon>Eukaryota</taxon>
        <taxon>Metazoa</taxon>
        <taxon>Spiralia</taxon>
        <taxon>Gnathifera</taxon>
        <taxon>Rotifera</taxon>
        <taxon>Eurotatoria</taxon>
        <taxon>Bdelloidea</taxon>
        <taxon>Philodinida</taxon>
        <taxon>Philodinidae</taxon>
        <taxon>Didymodactylos</taxon>
    </lineage>
</organism>
<dbReference type="AlphaFoldDB" id="A0A814JL51"/>
<evidence type="ECO:0000313" key="5">
    <source>
        <dbReference type="Proteomes" id="UP000663829"/>
    </source>
</evidence>
<dbReference type="EMBL" id="CAJOBC010003944">
    <property type="protein sequence ID" value="CAF3807806.1"/>
    <property type="molecule type" value="Genomic_DNA"/>
</dbReference>
<comment type="caution">
    <text evidence="2">The sequence shown here is derived from an EMBL/GenBank/DDBJ whole genome shotgun (WGS) entry which is preliminary data.</text>
</comment>
<reference evidence="2" key="1">
    <citation type="submission" date="2021-02" db="EMBL/GenBank/DDBJ databases">
        <authorList>
            <person name="Nowell W R."/>
        </authorList>
    </citation>
    <scope>NUCLEOTIDE SEQUENCE</scope>
</reference>
<dbReference type="EMBL" id="CAJNOK010006122">
    <property type="protein sequence ID" value="CAF0994225.1"/>
    <property type="molecule type" value="Genomic_DNA"/>
</dbReference>
<sequence length="163" mass="18464">MGFGTVPQKSTSNIQINTLYQQQEHKELILTVYRGQIRTHKKLQILQNNEGNLISMNTFLLTTKNISAALLFSEQDKNSTLKSVLFQITIDTKSCTTKPFAFITTDSHMKIEEEVLLTIGTIFQIESVEEFMGRDKGVDVASIFKLVLEAPKYPTTVKFSVQK</sequence>
<keyword evidence="5" id="KW-1185">Reference proteome</keyword>
<dbReference type="Proteomes" id="UP000681722">
    <property type="component" value="Unassembled WGS sequence"/>
</dbReference>
<accession>A0A814JL51</accession>
<evidence type="ECO:0000313" key="1">
    <source>
        <dbReference type="EMBL" id="CAF0994225.1"/>
    </source>
</evidence>
<dbReference type="Proteomes" id="UP000677228">
    <property type="component" value="Unassembled WGS sequence"/>
</dbReference>
<name>A0A814JL51_9BILA</name>
<evidence type="ECO:0000313" key="2">
    <source>
        <dbReference type="EMBL" id="CAF1037307.1"/>
    </source>
</evidence>
<evidence type="ECO:0000313" key="4">
    <source>
        <dbReference type="EMBL" id="CAF3807806.1"/>
    </source>
</evidence>
<evidence type="ECO:0000313" key="3">
    <source>
        <dbReference type="EMBL" id="CAF3764049.1"/>
    </source>
</evidence>
<dbReference type="Proteomes" id="UP000682733">
    <property type="component" value="Unassembled WGS sequence"/>
</dbReference>